<evidence type="ECO:0000313" key="3">
    <source>
        <dbReference type="Proteomes" id="UP000002315"/>
    </source>
</evidence>
<evidence type="ECO:0000313" key="2">
    <source>
        <dbReference type="EMBL" id="ADP77613.1"/>
    </source>
</evidence>
<dbReference type="NCBIfam" id="TIGR02699">
    <property type="entry name" value="archaeo_AfpA"/>
    <property type="match status" value="1"/>
</dbReference>
<feature type="domain" description="Flavoprotein" evidence="1">
    <location>
        <begin position="1"/>
        <end position="175"/>
    </location>
</feature>
<dbReference type="Pfam" id="PF02441">
    <property type="entry name" value="Flavoprotein"/>
    <property type="match status" value="1"/>
</dbReference>
<dbReference type="KEGG" id="mfv:Mfer_0814"/>
<dbReference type="InterPro" id="IPR036551">
    <property type="entry name" value="Flavin_trans-like"/>
</dbReference>
<reference evidence="2 3" key="1">
    <citation type="journal article" date="2010" name="Stand. Genomic Sci.">
        <title>Complete genome sequence of Methanothermus fervidus type strain (V24S).</title>
        <authorList>
            <person name="Anderson I."/>
            <person name="Djao O.D."/>
            <person name="Misra M."/>
            <person name="Chertkov O."/>
            <person name="Nolan M."/>
            <person name="Lucas S."/>
            <person name="Lapidus A."/>
            <person name="Del Rio T.G."/>
            <person name="Tice H."/>
            <person name="Cheng J.F."/>
            <person name="Tapia R."/>
            <person name="Han C."/>
            <person name="Goodwin L."/>
            <person name="Pitluck S."/>
            <person name="Liolios K."/>
            <person name="Ivanova N."/>
            <person name="Mavromatis K."/>
            <person name="Mikhailova N."/>
            <person name="Pati A."/>
            <person name="Brambilla E."/>
            <person name="Chen A."/>
            <person name="Palaniappan K."/>
            <person name="Land M."/>
            <person name="Hauser L."/>
            <person name="Chang Y.J."/>
            <person name="Jeffries C.D."/>
            <person name="Sikorski J."/>
            <person name="Spring S."/>
            <person name="Rohde M."/>
            <person name="Eichinger K."/>
            <person name="Huber H."/>
            <person name="Wirth R."/>
            <person name="Goker M."/>
            <person name="Detter J.C."/>
            <person name="Woyke T."/>
            <person name="Bristow J."/>
            <person name="Eisen J.A."/>
            <person name="Markowitz V."/>
            <person name="Hugenholtz P."/>
            <person name="Klenk H.P."/>
            <person name="Kyrpides N.C."/>
        </authorList>
    </citation>
    <scope>NUCLEOTIDE SEQUENCE [LARGE SCALE GENOMIC DNA]</scope>
    <source>
        <strain evidence="3">ATCC 43054 / DSM 2088 / JCM 10308 / V24 S</strain>
    </source>
</reference>
<name>E3GZ81_METFV</name>
<dbReference type="InterPro" id="IPR003382">
    <property type="entry name" value="Flavoprotein"/>
</dbReference>
<dbReference type="Proteomes" id="UP000002315">
    <property type="component" value="Chromosome"/>
</dbReference>
<dbReference type="SUPFAM" id="SSF52507">
    <property type="entry name" value="Homo-oligomeric flavin-containing Cys decarboxylases, HFCD"/>
    <property type="match status" value="1"/>
</dbReference>
<protein>
    <submittedName>
        <fullName evidence="2">Archaeoflavoprotein AfpA</fullName>
    </submittedName>
</protein>
<gene>
    <name evidence="2" type="ordered locus">Mfer_0814</name>
</gene>
<dbReference type="Gene3D" id="3.40.50.1950">
    <property type="entry name" value="Flavin prenyltransferase-like"/>
    <property type="match status" value="1"/>
</dbReference>
<dbReference type="HOGENOM" id="CLU_098523_0_0_2"/>
<dbReference type="AlphaFoldDB" id="E3GZ81"/>
<organism evidence="2 3">
    <name type="scientific">Methanothermus fervidus (strain ATCC 43054 / DSM 2088 / JCM 10308 / V24 S)</name>
    <dbReference type="NCBI Taxonomy" id="523846"/>
    <lineage>
        <taxon>Archaea</taxon>
        <taxon>Methanobacteriati</taxon>
        <taxon>Methanobacteriota</taxon>
        <taxon>Methanomada group</taxon>
        <taxon>Methanobacteria</taxon>
        <taxon>Methanobacteriales</taxon>
        <taxon>Methanothermaceae</taxon>
        <taxon>Methanothermus</taxon>
    </lineage>
</organism>
<dbReference type="OrthoDB" id="23478at2157"/>
<dbReference type="EMBL" id="CP002278">
    <property type="protein sequence ID" value="ADP77613.1"/>
    <property type="molecule type" value="Genomic_DNA"/>
</dbReference>
<dbReference type="GO" id="GO:0003824">
    <property type="term" value="F:catalytic activity"/>
    <property type="evidence" value="ECO:0007669"/>
    <property type="project" value="InterPro"/>
</dbReference>
<evidence type="ECO:0000259" key="1">
    <source>
        <dbReference type="Pfam" id="PF02441"/>
    </source>
</evidence>
<keyword evidence="3" id="KW-1185">Reference proteome</keyword>
<dbReference type="InterPro" id="IPR014072">
    <property type="entry name" value="Archaeoflavo_AfpA"/>
</dbReference>
<dbReference type="STRING" id="523846.Mfer_0814"/>
<accession>E3GZ81</accession>
<proteinExistence type="predicted"/>
<sequence>MKIAWGITGAGEKLVETFETMKNIKKKYKDIDIRVFMSKAGEQVVKYYGIAEKLEENFGKIWVEINSNSPFLAGQIQLGKYDFLLLAPCTSNTVAKISLRIGDTLLTNAAIMAQKSGVPVYIMPTDFKEGKTLTTLPNGEKLELTITKHDVEHVRRIKKMNNTHVFKTPEEIYEIIRNWKNIGKGGKKNEKIDKKIN</sequence>